<protein>
    <submittedName>
        <fullName evidence="1">Formylmethanofuran dehydrogenase, subunit C</fullName>
    </submittedName>
</protein>
<dbReference type="RefSeq" id="WP_091596709.1">
    <property type="nucleotide sequence ID" value="NZ_FNEE01000014.1"/>
</dbReference>
<dbReference type="SUPFAM" id="SSF69336">
    <property type="entry name" value="Alpha subunit of glutamate synthase, C-terminal domain"/>
    <property type="match status" value="1"/>
</dbReference>
<dbReference type="GO" id="GO:0046914">
    <property type="term" value="F:transition metal ion binding"/>
    <property type="evidence" value="ECO:0007669"/>
    <property type="project" value="InterPro"/>
</dbReference>
<accession>A0A1G9B4U3</accession>
<dbReference type="EMBL" id="FNEE01000014">
    <property type="protein sequence ID" value="SDK34518.1"/>
    <property type="molecule type" value="Genomic_DNA"/>
</dbReference>
<proteinExistence type="predicted"/>
<evidence type="ECO:0000313" key="2">
    <source>
        <dbReference type="Proteomes" id="UP000198894"/>
    </source>
</evidence>
<dbReference type="NCBIfam" id="TIGR03122">
    <property type="entry name" value="one_C_dehyd_C"/>
    <property type="match status" value="1"/>
</dbReference>
<sequence>MKALTFTLVAEPPERLDLSLLTAERLAGIERRDFEKIRIGMSKHGSKVGDIFRVAGNNLLDIVFEGGSARLDRVAEAMRGGSVRVVGDAGAQAGRAMRGGTLTIEGNAGPHAGSGMRGGRLEITGNAGDHLGAPLAGELAGMNGGVLIVRGKAGAFAADRMRRGLIAVLKGAGDNAGSRMIAGTLVVAGGTGEMPGYLMRRGSILLDRAPKSLSPSFVECGAPESVFAAVIDRHLIAEAILKRPLLGNAPQKYGGDNAVLGMGEVLFPR</sequence>
<evidence type="ECO:0000313" key="1">
    <source>
        <dbReference type="EMBL" id="SDK34518.1"/>
    </source>
</evidence>
<dbReference type="Gene3D" id="2.160.20.60">
    <property type="entry name" value="Glutamate synthase, alpha subunit, C-terminal domain"/>
    <property type="match status" value="1"/>
</dbReference>
<dbReference type="AlphaFoldDB" id="A0A1G9B4U3"/>
<reference evidence="2" key="1">
    <citation type="submission" date="2016-10" db="EMBL/GenBank/DDBJ databases">
        <authorList>
            <person name="Varghese N."/>
            <person name="Submissions S."/>
        </authorList>
    </citation>
    <scope>NUCLEOTIDE SEQUENCE [LARGE SCALE GENOMIC DNA]</scope>
    <source>
        <strain evidence="2">CGMCC 1.11022</strain>
    </source>
</reference>
<dbReference type="InterPro" id="IPR017550">
    <property type="entry name" value="Formylmethanofuran_DH_suC"/>
</dbReference>
<dbReference type="Proteomes" id="UP000198894">
    <property type="component" value="Unassembled WGS sequence"/>
</dbReference>
<gene>
    <name evidence="1" type="ORF">SAMN05428953_11472</name>
</gene>
<dbReference type="GO" id="GO:0015948">
    <property type="term" value="P:methanogenesis"/>
    <property type="evidence" value="ECO:0007669"/>
    <property type="project" value="InterPro"/>
</dbReference>
<dbReference type="PANTHER" id="PTHR39673">
    <property type="entry name" value="TUNGSTEN FORMYLMETHANOFURAN DEHYDROGENASE, SUBUNIT C (FWDC)"/>
    <property type="match status" value="1"/>
</dbReference>
<dbReference type="GO" id="GO:0018493">
    <property type="term" value="F:formylmethanofuran dehydrogenase activity"/>
    <property type="evidence" value="ECO:0007669"/>
    <property type="project" value="InterPro"/>
</dbReference>
<keyword evidence="2" id="KW-1185">Reference proteome</keyword>
<dbReference type="InterPro" id="IPR036485">
    <property type="entry name" value="Glu_synth_asu_C_sf"/>
</dbReference>
<name>A0A1G9B4U3_9HYPH</name>
<dbReference type="PANTHER" id="PTHR39673:SF5">
    <property type="entry name" value="TUNGSTEN-CONTAINING FORMYLMETHANOFURAN DEHYDROGENASE 2 SUBUNIT C"/>
    <property type="match status" value="1"/>
</dbReference>
<organism evidence="1 2">
    <name type="scientific">Mesorhizobium muleiense</name>
    <dbReference type="NCBI Taxonomy" id="1004279"/>
    <lineage>
        <taxon>Bacteria</taxon>
        <taxon>Pseudomonadati</taxon>
        <taxon>Pseudomonadota</taxon>
        <taxon>Alphaproteobacteria</taxon>
        <taxon>Hyphomicrobiales</taxon>
        <taxon>Phyllobacteriaceae</taxon>
        <taxon>Mesorhizobium</taxon>
    </lineage>
</organism>